<evidence type="ECO:0000313" key="2">
    <source>
        <dbReference type="EMBL" id="KAJ7024959.1"/>
    </source>
</evidence>
<organism evidence="2 3">
    <name type="scientific">Mycena alexandri</name>
    <dbReference type="NCBI Taxonomy" id="1745969"/>
    <lineage>
        <taxon>Eukaryota</taxon>
        <taxon>Fungi</taxon>
        <taxon>Dikarya</taxon>
        <taxon>Basidiomycota</taxon>
        <taxon>Agaricomycotina</taxon>
        <taxon>Agaricomycetes</taxon>
        <taxon>Agaricomycetidae</taxon>
        <taxon>Agaricales</taxon>
        <taxon>Marasmiineae</taxon>
        <taxon>Mycenaceae</taxon>
        <taxon>Mycena</taxon>
    </lineage>
</organism>
<dbReference type="Proteomes" id="UP001218188">
    <property type="component" value="Unassembled WGS sequence"/>
</dbReference>
<evidence type="ECO:0000256" key="1">
    <source>
        <dbReference type="SAM" id="SignalP"/>
    </source>
</evidence>
<feature type="chain" id="PRO_5042155799" evidence="1">
    <location>
        <begin position="18"/>
        <end position="161"/>
    </location>
</feature>
<keyword evidence="1" id="KW-0732">Signal</keyword>
<protein>
    <submittedName>
        <fullName evidence="2">Uncharacterized protein</fullName>
    </submittedName>
</protein>
<sequence length="161" mass="18134">MLIFLLSALLFTLKLSPRNLYVQLESESKCAPPTSLQSTGTASLDFRAELFQDFAAIQFTAYLVPPGFIEGEEPFRWEIAPKLPCSKVPCPSKAKPRFPLDRLLRTDAANDQKHYGDETYTKLLGMIHPRDSPSDLGFITLSTISPTRSQNGSIFFVRRDY</sequence>
<accession>A0AAD6SCC5</accession>
<evidence type="ECO:0000313" key="3">
    <source>
        <dbReference type="Proteomes" id="UP001218188"/>
    </source>
</evidence>
<proteinExistence type="predicted"/>
<dbReference type="AlphaFoldDB" id="A0AAD6SCC5"/>
<reference evidence="2" key="1">
    <citation type="submission" date="2023-03" db="EMBL/GenBank/DDBJ databases">
        <title>Massive genome expansion in bonnet fungi (Mycena s.s.) driven by repeated elements and novel gene families across ecological guilds.</title>
        <authorList>
            <consortium name="Lawrence Berkeley National Laboratory"/>
            <person name="Harder C.B."/>
            <person name="Miyauchi S."/>
            <person name="Viragh M."/>
            <person name="Kuo A."/>
            <person name="Thoen E."/>
            <person name="Andreopoulos B."/>
            <person name="Lu D."/>
            <person name="Skrede I."/>
            <person name="Drula E."/>
            <person name="Henrissat B."/>
            <person name="Morin E."/>
            <person name="Kohler A."/>
            <person name="Barry K."/>
            <person name="LaButti K."/>
            <person name="Morin E."/>
            <person name="Salamov A."/>
            <person name="Lipzen A."/>
            <person name="Mereny Z."/>
            <person name="Hegedus B."/>
            <person name="Baldrian P."/>
            <person name="Stursova M."/>
            <person name="Weitz H."/>
            <person name="Taylor A."/>
            <person name="Grigoriev I.V."/>
            <person name="Nagy L.G."/>
            <person name="Martin F."/>
            <person name="Kauserud H."/>
        </authorList>
    </citation>
    <scope>NUCLEOTIDE SEQUENCE</scope>
    <source>
        <strain evidence="2">CBHHK200</strain>
    </source>
</reference>
<keyword evidence="3" id="KW-1185">Reference proteome</keyword>
<comment type="caution">
    <text evidence="2">The sequence shown here is derived from an EMBL/GenBank/DDBJ whole genome shotgun (WGS) entry which is preliminary data.</text>
</comment>
<name>A0AAD6SCC5_9AGAR</name>
<gene>
    <name evidence="2" type="ORF">C8F04DRAFT_1400842</name>
</gene>
<feature type="signal peptide" evidence="1">
    <location>
        <begin position="1"/>
        <end position="17"/>
    </location>
</feature>
<dbReference type="EMBL" id="JARJCM010000161">
    <property type="protein sequence ID" value="KAJ7024959.1"/>
    <property type="molecule type" value="Genomic_DNA"/>
</dbReference>